<dbReference type="InterPro" id="IPR035976">
    <property type="entry name" value="Sushi/SCR/CCP_sf"/>
</dbReference>
<dbReference type="Pfam" id="PF00084">
    <property type="entry name" value="Sushi"/>
    <property type="match status" value="1"/>
</dbReference>
<evidence type="ECO:0000256" key="4">
    <source>
        <dbReference type="SAM" id="SignalP"/>
    </source>
</evidence>
<dbReference type="CDD" id="cd00033">
    <property type="entry name" value="CCP"/>
    <property type="match status" value="1"/>
</dbReference>
<evidence type="ECO:0000256" key="1">
    <source>
        <dbReference type="ARBA" id="ARBA00023157"/>
    </source>
</evidence>
<evidence type="ECO:0000313" key="7">
    <source>
        <dbReference type="Proteomes" id="UP000264820"/>
    </source>
</evidence>
<dbReference type="PANTHER" id="PTHR46839:SF3">
    <property type="entry name" value="SUSHI DOMAIN-CONTAINING PROTEIN 6"/>
    <property type="match status" value="1"/>
</dbReference>
<feature type="compositionally biased region" description="Pro residues" evidence="3">
    <location>
        <begin position="175"/>
        <end position="186"/>
    </location>
</feature>
<keyword evidence="4" id="KW-0732">Signal</keyword>
<feature type="region of interest" description="Disordered" evidence="3">
    <location>
        <begin position="175"/>
        <end position="232"/>
    </location>
</feature>
<dbReference type="GO" id="GO:0006974">
    <property type="term" value="P:DNA damage response"/>
    <property type="evidence" value="ECO:0007669"/>
    <property type="project" value="TreeGrafter"/>
</dbReference>
<feature type="chain" id="PRO_5018603566" evidence="4">
    <location>
        <begin position="28"/>
        <end position="232"/>
    </location>
</feature>
<reference evidence="6" key="1">
    <citation type="submission" date="2025-08" db="UniProtKB">
        <authorList>
            <consortium name="Ensembl"/>
        </authorList>
    </citation>
    <scope>IDENTIFICATION</scope>
</reference>
<proteinExistence type="predicted"/>
<evidence type="ECO:0000313" key="6">
    <source>
        <dbReference type="Ensembl" id="ENSHCOP00000012183.1"/>
    </source>
</evidence>
<protein>
    <submittedName>
        <fullName evidence="6">Zgc:152863</fullName>
    </submittedName>
</protein>
<dbReference type="InterPro" id="IPR042866">
    <property type="entry name" value="SUSD6"/>
</dbReference>
<feature type="compositionally biased region" description="Basic and acidic residues" evidence="3">
    <location>
        <begin position="217"/>
        <end position="232"/>
    </location>
</feature>
<sequence>MSTSASSPWPCRCIIIILLTSLPRLFAGRLSNCTHPLVPEHGGFRCEPSPCRGFPHKSAVHLFCEDGYRTVKSPISWCNHGAWKPRIPACVRIRGDARINAHGGADFGVPNVATTAVGVSIFLLTTTACLVVKSRLCPCQSQRRRSSEQLDLMAEGFPVPLPSYEEAVYGSWGQPLPPCRSPPPGPTQLLLAREPASDQFSPDNPPPSYEEVPSRTSDSRRLRVSLSDDKDV</sequence>
<evidence type="ECO:0000256" key="3">
    <source>
        <dbReference type="SAM" id="MobiDB-lite"/>
    </source>
</evidence>
<dbReference type="SUPFAM" id="SSF57535">
    <property type="entry name" value="Complement control module/SCR domain"/>
    <property type="match status" value="1"/>
</dbReference>
<keyword evidence="1" id="KW-1015">Disulfide bond</keyword>
<dbReference type="AlphaFoldDB" id="A0A3Q2Y5A8"/>
<feature type="domain" description="Sushi" evidence="5">
    <location>
        <begin position="44"/>
        <end position="92"/>
    </location>
</feature>
<comment type="caution">
    <text evidence="2">Lacks conserved residue(s) required for the propagation of feature annotation.</text>
</comment>
<organism evidence="6 7">
    <name type="scientific">Hippocampus comes</name>
    <name type="common">Tiger tail seahorse</name>
    <dbReference type="NCBI Taxonomy" id="109280"/>
    <lineage>
        <taxon>Eukaryota</taxon>
        <taxon>Metazoa</taxon>
        <taxon>Chordata</taxon>
        <taxon>Craniata</taxon>
        <taxon>Vertebrata</taxon>
        <taxon>Euteleostomi</taxon>
        <taxon>Actinopterygii</taxon>
        <taxon>Neopterygii</taxon>
        <taxon>Teleostei</taxon>
        <taxon>Neoteleostei</taxon>
        <taxon>Acanthomorphata</taxon>
        <taxon>Syngnathiaria</taxon>
        <taxon>Syngnathiformes</taxon>
        <taxon>Syngnathoidei</taxon>
        <taxon>Syngnathidae</taxon>
        <taxon>Hippocampus</taxon>
    </lineage>
</organism>
<dbReference type="Proteomes" id="UP000264820">
    <property type="component" value="Unplaced"/>
</dbReference>
<dbReference type="SMART" id="SM00032">
    <property type="entry name" value="CCP"/>
    <property type="match status" value="1"/>
</dbReference>
<evidence type="ECO:0000256" key="2">
    <source>
        <dbReference type="PROSITE-ProRule" id="PRU00302"/>
    </source>
</evidence>
<keyword evidence="2" id="KW-0768">Sushi</keyword>
<dbReference type="InterPro" id="IPR000436">
    <property type="entry name" value="Sushi_SCR_CCP_dom"/>
</dbReference>
<feature type="signal peptide" evidence="4">
    <location>
        <begin position="1"/>
        <end position="27"/>
    </location>
</feature>
<evidence type="ECO:0000259" key="5">
    <source>
        <dbReference type="PROSITE" id="PS50923"/>
    </source>
</evidence>
<reference evidence="6" key="2">
    <citation type="submission" date="2025-09" db="UniProtKB">
        <authorList>
            <consortium name="Ensembl"/>
        </authorList>
    </citation>
    <scope>IDENTIFICATION</scope>
</reference>
<keyword evidence="7" id="KW-1185">Reference proteome</keyword>
<dbReference type="PROSITE" id="PS50923">
    <property type="entry name" value="SUSHI"/>
    <property type="match status" value="1"/>
</dbReference>
<dbReference type="Gene3D" id="2.10.70.10">
    <property type="entry name" value="Complement Module, domain 1"/>
    <property type="match status" value="1"/>
</dbReference>
<dbReference type="OMA" id="LYPCQSQ"/>
<dbReference type="GeneTree" id="ENSGT00940000166340"/>
<accession>A0A3Q2Y5A8</accession>
<dbReference type="PANTHER" id="PTHR46839">
    <property type="entry name" value="SUSHI DOMAIN-CONTAINING PROTEIN 6"/>
    <property type="match status" value="1"/>
</dbReference>
<dbReference type="Ensembl" id="ENSHCOT00000026837.1">
    <property type="protein sequence ID" value="ENSHCOP00000012183.1"/>
    <property type="gene ID" value="ENSHCOG00000015147.1"/>
</dbReference>
<name>A0A3Q2Y5A8_HIPCM</name>